<dbReference type="CDD" id="cd00590">
    <property type="entry name" value="RRM_SF"/>
    <property type="match status" value="1"/>
</dbReference>
<feature type="region of interest" description="Disordered" evidence="2">
    <location>
        <begin position="414"/>
        <end position="449"/>
    </location>
</feature>
<evidence type="ECO:0000256" key="1">
    <source>
        <dbReference type="PROSITE-ProRule" id="PRU00176"/>
    </source>
</evidence>
<feature type="compositionally biased region" description="Acidic residues" evidence="2">
    <location>
        <begin position="120"/>
        <end position="147"/>
    </location>
</feature>
<evidence type="ECO:0000313" key="4">
    <source>
        <dbReference type="EMBL" id="MBW90040.1"/>
    </source>
</evidence>
<sequence length="479" mass="53214">MNLYKLTTTNKPEQASGIGGGQGRMQGNSSSLLLIASGTNCLSSLSLVAAQHVVKSPSSVTSHLTLRLKNHFFRPSPPQQGHTHFSFHPLPPQRFNPFPVYVQNKRGKGGVSAAVEEMSDFEEDELDGEDEDDFEEEDYDDNDDDEKEVEKEEFVPFGRMKRWFENKPAGFGEGKVYDTSIEDKLLDEIEQSRKAQAANLNNLKNNRVKPATKKGEHKKKKVPEVIPGGIRVHVFNLPKKKNIHRDLKSAFKEVPGIVDIFPAVSGNKKTRDPICKGFAFVDFMSEVDAARFVQVFSGQSITFGKIQKDIKCKMINSSSSNISANESVGCFESAPHVTHCTLEEDGIDGSSFEETALHMYDDLNDDDGHDDDDNNDGAFMTSNLEHLTIDVESFGTPQLKDGDSMDSMVKSMTSSLSLKKKHKFQANKKKSNTKGREGKDPKLEVPGSAKRLKIKEKAVLTQVFSKYALQAASASREER</sequence>
<dbReference type="InterPro" id="IPR035979">
    <property type="entry name" value="RBD_domain_sf"/>
</dbReference>
<feature type="compositionally biased region" description="Basic residues" evidence="2">
    <location>
        <begin position="418"/>
        <end position="433"/>
    </location>
</feature>
<organism evidence="4">
    <name type="scientific">Rhizophora mucronata</name>
    <name type="common">Asiatic mangrove</name>
    <dbReference type="NCBI Taxonomy" id="61149"/>
    <lineage>
        <taxon>Eukaryota</taxon>
        <taxon>Viridiplantae</taxon>
        <taxon>Streptophyta</taxon>
        <taxon>Embryophyta</taxon>
        <taxon>Tracheophyta</taxon>
        <taxon>Spermatophyta</taxon>
        <taxon>Magnoliopsida</taxon>
        <taxon>eudicotyledons</taxon>
        <taxon>Gunneridae</taxon>
        <taxon>Pentapetalae</taxon>
        <taxon>rosids</taxon>
        <taxon>fabids</taxon>
        <taxon>Malpighiales</taxon>
        <taxon>Rhizophoraceae</taxon>
        <taxon>Rhizophora</taxon>
    </lineage>
</organism>
<feature type="region of interest" description="Disordered" evidence="2">
    <location>
        <begin position="120"/>
        <end position="151"/>
    </location>
</feature>
<dbReference type="PROSITE" id="PS50102">
    <property type="entry name" value="RRM"/>
    <property type="match status" value="1"/>
</dbReference>
<feature type="compositionally biased region" description="Polar residues" evidence="2">
    <location>
        <begin position="1"/>
        <end position="13"/>
    </location>
</feature>
<name>A0A2P2J983_RHIMU</name>
<protein>
    <submittedName>
        <fullName evidence="4">Uncharacterized protein LOC8281932 isoform X2</fullName>
    </submittedName>
</protein>
<dbReference type="InterPro" id="IPR000504">
    <property type="entry name" value="RRM_dom"/>
</dbReference>
<dbReference type="EMBL" id="GGEC01009557">
    <property type="protein sequence ID" value="MBW90040.1"/>
    <property type="molecule type" value="Transcribed_RNA"/>
</dbReference>
<dbReference type="SMART" id="SM00360">
    <property type="entry name" value="RRM"/>
    <property type="match status" value="1"/>
</dbReference>
<evidence type="ECO:0000259" key="3">
    <source>
        <dbReference type="PROSITE" id="PS50102"/>
    </source>
</evidence>
<reference evidence="4" key="1">
    <citation type="submission" date="2018-02" db="EMBL/GenBank/DDBJ databases">
        <title>Rhizophora mucronata_Transcriptome.</title>
        <authorList>
            <person name="Meera S.P."/>
            <person name="Sreeshan A."/>
            <person name="Augustine A."/>
        </authorList>
    </citation>
    <scope>NUCLEOTIDE SEQUENCE</scope>
    <source>
        <tissue evidence="4">Leaf</tissue>
    </source>
</reference>
<dbReference type="PANTHER" id="PTHR37200:SF1">
    <property type="entry name" value="RNA-BINDING (RRM_RBD_RNP MOTIFS) FAMILY PROTEIN"/>
    <property type="match status" value="1"/>
</dbReference>
<dbReference type="SUPFAM" id="SSF54928">
    <property type="entry name" value="RNA-binding domain, RBD"/>
    <property type="match status" value="1"/>
</dbReference>
<feature type="region of interest" description="Disordered" evidence="2">
    <location>
        <begin position="1"/>
        <end position="23"/>
    </location>
</feature>
<dbReference type="InterPro" id="IPR012677">
    <property type="entry name" value="Nucleotide-bd_a/b_plait_sf"/>
</dbReference>
<accession>A0A2P2J983</accession>
<dbReference type="AlphaFoldDB" id="A0A2P2J983"/>
<dbReference type="PANTHER" id="PTHR37200">
    <property type="entry name" value="RNA-BINDING (RRM/RBD/RNP MOTIFS) FAMILY PROTEIN"/>
    <property type="match status" value="1"/>
</dbReference>
<proteinExistence type="predicted"/>
<evidence type="ECO:0000256" key="2">
    <source>
        <dbReference type="SAM" id="MobiDB-lite"/>
    </source>
</evidence>
<dbReference type="GO" id="GO:0003723">
    <property type="term" value="F:RNA binding"/>
    <property type="evidence" value="ECO:0007669"/>
    <property type="project" value="UniProtKB-UniRule"/>
</dbReference>
<keyword evidence="1" id="KW-0694">RNA-binding</keyword>
<feature type="compositionally biased region" description="Basic and acidic residues" evidence="2">
    <location>
        <begin position="434"/>
        <end position="443"/>
    </location>
</feature>
<feature type="domain" description="RRM" evidence="3">
    <location>
        <begin position="230"/>
        <end position="317"/>
    </location>
</feature>
<dbReference type="Gene3D" id="3.30.70.330">
    <property type="match status" value="1"/>
</dbReference>